<keyword evidence="3" id="KW-1185">Reference proteome</keyword>
<dbReference type="STRING" id="101091.A0A1C7N6S6"/>
<protein>
    <submittedName>
        <fullName evidence="2">Demethylmenaquinone methyltransferase</fullName>
    </submittedName>
</protein>
<dbReference type="GO" id="GO:0008168">
    <property type="term" value="F:methyltransferase activity"/>
    <property type="evidence" value="ECO:0007669"/>
    <property type="project" value="UniProtKB-KW"/>
</dbReference>
<keyword evidence="2" id="KW-0489">Methyltransferase</keyword>
<dbReference type="EMBL" id="LUGH01000463">
    <property type="protein sequence ID" value="OBZ84843.1"/>
    <property type="molecule type" value="Genomic_DNA"/>
</dbReference>
<dbReference type="OrthoDB" id="2013972at2759"/>
<feature type="domain" description="Methyltransferase" evidence="1">
    <location>
        <begin position="72"/>
        <end position="164"/>
    </location>
</feature>
<dbReference type="GO" id="GO:0032259">
    <property type="term" value="P:methylation"/>
    <property type="evidence" value="ECO:0007669"/>
    <property type="project" value="UniProtKB-KW"/>
</dbReference>
<sequence length="291" mass="33091">MTFSTVTHSAERIAFEWKDGRFLVTDQDVAYILPNDQKEVERLHLNHMLFKHIMNGLHMSPIHEQLKKGIRVLDIGCGPGLWTLDMARLYPNSEFVGVDMADVFLRDNQPSNVTFQVLNAGTGLDYFEDNSFDFVFQRFLVMGFPTEQYIRSVQQMKRILKPNGYIEILELINNYQNAGPAAKNIGTWIDQALVARNMDSFIAEKIPGFLSDAGFCNIETVNYDVPIGDWGGELGKMFLAIQKLALPAVKVMVNELTSVTSEEYEANLAEVWEEFDTMKSSARFKLIYAHA</sequence>
<dbReference type="SUPFAM" id="SSF53335">
    <property type="entry name" value="S-adenosyl-L-methionine-dependent methyltransferases"/>
    <property type="match status" value="1"/>
</dbReference>
<dbReference type="Proteomes" id="UP000093000">
    <property type="component" value="Unassembled WGS sequence"/>
</dbReference>
<dbReference type="PANTHER" id="PTHR43591">
    <property type="entry name" value="METHYLTRANSFERASE"/>
    <property type="match status" value="1"/>
</dbReference>
<keyword evidence="2" id="KW-0808">Transferase</keyword>
<evidence type="ECO:0000259" key="1">
    <source>
        <dbReference type="Pfam" id="PF13649"/>
    </source>
</evidence>
<evidence type="ECO:0000313" key="3">
    <source>
        <dbReference type="Proteomes" id="UP000093000"/>
    </source>
</evidence>
<dbReference type="PANTHER" id="PTHR43591:SF24">
    <property type="entry name" value="2-METHOXY-6-POLYPRENYL-1,4-BENZOQUINOL METHYLASE, MITOCHONDRIAL"/>
    <property type="match status" value="1"/>
</dbReference>
<dbReference type="AlphaFoldDB" id="A0A1C7N6S6"/>
<accession>A0A1C7N6S6</accession>
<name>A0A1C7N6S6_9FUNG</name>
<gene>
    <name evidence="2" type="primary">menG_6</name>
    <name evidence="2" type="ORF">A0J61_07111</name>
</gene>
<organism evidence="2 3">
    <name type="scientific">Choanephora cucurbitarum</name>
    <dbReference type="NCBI Taxonomy" id="101091"/>
    <lineage>
        <taxon>Eukaryota</taxon>
        <taxon>Fungi</taxon>
        <taxon>Fungi incertae sedis</taxon>
        <taxon>Mucoromycota</taxon>
        <taxon>Mucoromycotina</taxon>
        <taxon>Mucoromycetes</taxon>
        <taxon>Mucorales</taxon>
        <taxon>Mucorineae</taxon>
        <taxon>Choanephoraceae</taxon>
        <taxon>Choanephoroideae</taxon>
        <taxon>Choanephora</taxon>
    </lineage>
</organism>
<dbReference type="InterPro" id="IPR029063">
    <property type="entry name" value="SAM-dependent_MTases_sf"/>
</dbReference>
<dbReference type="InterPro" id="IPR041698">
    <property type="entry name" value="Methyltransf_25"/>
</dbReference>
<dbReference type="FunCoup" id="A0A1C7N6S6">
    <property type="interactions" value="432"/>
</dbReference>
<dbReference type="Pfam" id="PF13649">
    <property type="entry name" value="Methyltransf_25"/>
    <property type="match status" value="1"/>
</dbReference>
<dbReference type="Gene3D" id="3.40.50.150">
    <property type="entry name" value="Vaccinia Virus protein VP39"/>
    <property type="match status" value="1"/>
</dbReference>
<dbReference type="CDD" id="cd02440">
    <property type="entry name" value="AdoMet_MTases"/>
    <property type="match status" value="1"/>
</dbReference>
<reference evidence="2 3" key="1">
    <citation type="submission" date="2016-03" db="EMBL/GenBank/DDBJ databases">
        <title>Choanephora cucurbitarum.</title>
        <authorList>
            <person name="Min B."/>
            <person name="Park H."/>
            <person name="Park J.-H."/>
            <person name="Shin H.-D."/>
            <person name="Choi I.-G."/>
        </authorList>
    </citation>
    <scope>NUCLEOTIDE SEQUENCE [LARGE SCALE GENOMIC DNA]</scope>
    <source>
        <strain evidence="2 3">KUS-F28377</strain>
    </source>
</reference>
<proteinExistence type="predicted"/>
<comment type="caution">
    <text evidence="2">The sequence shown here is derived from an EMBL/GenBank/DDBJ whole genome shotgun (WGS) entry which is preliminary data.</text>
</comment>
<dbReference type="InParanoid" id="A0A1C7N6S6"/>
<evidence type="ECO:0000313" key="2">
    <source>
        <dbReference type="EMBL" id="OBZ84843.1"/>
    </source>
</evidence>